<feature type="compositionally biased region" description="Low complexity" evidence="1">
    <location>
        <begin position="1317"/>
        <end position="1326"/>
    </location>
</feature>
<feature type="compositionally biased region" description="Basic and acidic residues" evidence="1">
    <location>
        <begin position="157"/>
        <end position="173"/>
    </location>
</feature>
<dbReference type="Proteomes" id="UP000321181">
    <property type="component" value="Unassembled WGS sequence"/>
</dbReference>
<feature type="region of interest" description="Disordered" evidence="1">
    <location>
        <begin position="156"/>
        <end position="175"/>
    </location>
</feature>
<accession>A0A512DDP9</accession>
<dbReference type="InterPro" id="IPR027417">
    <property type="entry name" value="P-loop_NTPase"/>
</dbReference>
<dbReference type="SUPFAM" id="SSF52980">
    <property type="entry name" value="Restriction endonuclease-like"/>
    <property type="match status" value="1"/>
</dbReference>
<name>A0A512DDP9_9CELL</name>
<sequence length="1607" mass="170211">MTVPARPSGTGPDVAPQTPETGAQPVVVEPPSTSELVESAVATWRAALVEAAGGSTLAEVDLLGDGPLDLSAAHPSGIAQLFAGRDTRLSNLVREGGALSAAKRRARAVGSRADEYAQRYGIAPTYLSIGVASWTERTSPDVATDDVAALAAVTRPRPHDGPVHPDDEPHDDAWVPPQDAVVDRGPRTVRAPVLVRPVSLRARGSGESDYELALEPSLEVNPVLARALRARGALLDPAALARGAFTASGFDPRPALDRLAALGAAVLEDFRLSERLLVGTFVHPGQVLVEDLDQQSATLDHHEVIAALAGDEAARSAVARDLPDPVAGDRHPDHERGVGDLDPAQQHVLDVLALGAHLFIDAPAGCDVRGTVAAVVADAAASGRSVLYVPGHRRAAAALGARMSELGVDDLLLDVAPEPGWRAAAARRLLTAMTLQDAPVDGAHVATVRRELVDHRDRLRRYVTALHEARRPWDVSPYDALQALARLTSARPAPQTTVRLASEVVGSLTRPRDRERHAADLGRAARLGAFSLRPVDTPWFDADLTTDAAAQDTMVRIERLLSTGLPGVVERARDVAVSTGLTPATTVAGWGEQLRMLAGIRGALDVFQPMIFERSAADLVAATAGRAWRAEHGVTMSGVHRRRLRKQAKDMVRPGRPVADLHAALVDVQEQREIWQAHCPAGGWPRLPDGLADIEAEYAVVQDDVEHVARVLASTPAGGALAAVSFADLVERLRRLLVDRRALETLPERTAALRALRGAGLDPLLQDLAHRRVAPGLVGAELELAWWSSVFEELLRGDPALAGYDGAALTGLAAEFRRLDLEHVASLSGPVRASVARQVGDTLLGHRERARALFGELNEERLTSLREVTERYPDLVRRLRPVVTASPMLVPQLLPATRTVDLVVLDAVQHLPLELLLSAIARGRQVVVVGDPRCASGTAVRELAEVLPRVALRASATRRDPYLTAFLADHGYAGVLEATPLPHAAPLVHLDVVPGSGMPDPGTGAVESTREEVEHVVELVITHALTRPEESLAVITPSSVHAARVREAVLGEVRDNPALAAFFDARRAEPFVSTDLAGVAGLRREAVILSLGYGRTPHGRVLHRFGPLSGPGGEALLLDALGAIRHRLTVVSCFALEDLDPERLRGPGARLLGDLLGFAAERGRAPEVEVARRPAVAGEPGTRDRLVTDLAERLWRAGLVVQVEYGVAGGARIPLAVGHPDLPDEMLVAVLTDDEAYVAEPSVRVRDRQVPQRLERLGWRVVQVWSAAAFLDPQAEAEAIERAVLACLAERPTAPPEPLQLADDVDGDLGHAVPAPVVDAAEAGPVTERVPTATAPVRTAQGAPPVPPQSETEPESAAGSVPVLGSEPVSELAVAPEPEVEPEPEPALGSEPVPRTLPRPAPVPTPGSTPLPTPDPVPTPHPLPPTEARVAAPPVDLPPIVLPPVELPPAEPTGPRPDQGTGAPTRDVEPPSSADATGDVRPAPAGRADRPEPDVSEPAAPAPAPARPSTRRGRAVMPSIRATPARPFVDQPRLPVRPRPRPAVPAGLPITAYGDDQLDEVATWIMSDGVPRAEAQLDAALRAELGLTRRGVRVDAAVAGAVRRALR</sequence>
<feature type="region of interest" description="Disordered" evidence="1">
    <location>
        <begin position="1317"/>
        <end position="1543"/>
    </location>
</feature>
<comment type="caution">
    <text evidence="3">The sequence shown here is derived from an EMBL/GenBank/DDBJ whole genome shotgun (WGS) entry which is preliminary data.</text>
</comment>
<feature type="compositionally biased region" description="Pro residues" evidence="1">
    <location>
        <begin position="1435"/>
        <end position="1455"/>
    </location>
</feature>
<dbReference type="SUPFAM" id="SSF52540">
    <property type="entry name" value="P-loop containing nucleoside triphosphate hydrolases"/>
    <property type="match status" value="1"/>
</dbReference>
<gene>
    <name evidence="3" type="ORF">CAE01nite_23270</name>
</gene>
<evidence type="ECO:0000313" key="4">
    <source>
        <dbReference type="Proteomes" id="UP000321181"/>
    </source>
</evidence>
<feature type="region of interest" description="Disordered" evidence="1">
    <location>
        <begin position="1"/>
        <end position="32"/>
    </location>
</feature>
<feature type="domain" description="Restriction endonuclease type II-like" evidence="2">
    <location>
        <begin position="1189"/>
        <end position="1283"/>
    </location>
</feature>
<dbReference type="Pfam" id="PF18741">
    <property type="entry name" value="MTES_1575"/>
    <property type="match status" value="1"/>
</dbReference>
<organism evidence="3 4">
    <name type="scientific">Cellulomonas aerilata</name>
    <dbReference type="NCBI Taxonomy" id="515326"/>
    <lineage>
        <taxon>Bacteria</taxon>
        <taxon>Bacillati</taxon>
        <taxon>Actinomycetota</taxon>
        <taxon>Actinomycetes</taxon>
        <taxon>Micrococcales</taxon>
        <taxon>Cellulomonadaceae</taxon>
        <taxon>Cellulomonas</taxon>
    </lineage>
</organism>
<feature type="compositionally biased region" description="Pro residues" evidence="1">
    <location>
        <begin position="1395"/>
        <end position="1425"/>
    </location>
</feature>
<evidence type="ECO:0000259" key="2">
    <source>
        <dbReference type="Pfam" id="PF18741"/>
    </source>
</evidence>
<feature type="compositionally biased region" description="Low complexity" evidence="1">
    <location>
        <begin position="1367"/>
        <end position="1377"/>
    </location>
</feature>
<dbReference type="EMBL" id="BJYY01000014">
    <property type="protein sequence ID" value="GEO34602.1"/>
    <property type="molecule type" value="Genomic_DNA"/>
</dbReference>
<evidence type="ECO:0000313" key="3">
    <source>
        <dbReference type="EMBL" id="GEO34602.1"/>
    </source>
</evidence>
<proteinExistence type="predicted"/>
<dbReference type="InterPro" id="IPR011335">
    <property type="entry name" value="Restrct_endonuc-II-like"/>
</dbReference>
<reference evidence="3 4" key="1">
    <citation type="submission" date="2019-07" db="EMBL/GenBank/DDBJ databases">
        <title>Whole genome shotgun sequence of Cellulomonas aerilata NBRC 106308.</title>
        <authorList>
            <person name="Hosoyama A."/>
            <person name="Uohara A."/>
            <person name="Ohji S."/>
            <person name="Ichikawa N."/>
        </authorList>
    </citation>
    <scope>NUCLEOTIDE SEQUENCE [LARGE SCALE GENOMIC DNA]</scope>
    <source>
        <strain evidence="3 4">NBRC 106308</strain>
    </source>
</reference>
<protein>
    <recommendedName>
        <fullName evidence="2">Restriction endonuclease type II-like domain-containing protein</fullName>
    </recommendedName>
</protein>
<dbReference type="InterPro" id="IPR049468">
    <property type="entry name" value="Restrct_endonuc-II-like_dom"/>
</dbReference>
<evidence type="ECO:0000256" key="1">
    <source>
        <dbReference type="SAM" id="MobiDB-lite"/>
    </source>
</evidence>
<keyword evidence="4" id="KW-1185">Reference proteome</keyword>